<dbReference type="InterPro" id="IPR036291">
    <property type="entry name" value="NAD(P)-bd_dom_sf"/>
</dbReference>
<evidence type="ECO:0000256" key="1">
    <source>
        <dbReference type="ARBA" id="ARBA00023027"/>
    </source>
</evidence>
<protein>
    <recommendedName>
        <fullName evidence="2">NAD-dependent epimerase/dehydratase domain-containing protein</fullName>
    </recommendedName>
</protein>
<dbReference type="SUPFAM" id="SSF51735">
    <property type="entry name" value="NAD(P)-binding Rossmann-fold domains"/>
    <property type="match status" value="1"/>
</dbReference>
<reference evidence="3 4" key="1">
    <citation type="journal article" date="2017" name="Water Res.">
        <title>Comammox in drinking water systems.</title>
        <authorList>
            <person name="Wang Y."/>
            <person name="Ma L."/>
            <person name="Mao Y."/>
            <person name="Jiang X."/>
            <person name="Xia Y."/>
            <person name="Yu K."/>
            <person name="Li B."/>
            <person name="Zhang T."/>
        </authorList>
    </citation>
    <scope>NUCLEOTIDE SEQUENCE [LARGE SCALE GENOMIC DNA]</scope>
    <source>
        <strain evidence="3">SG_bin8</strain>
    </source>
</reference>
<keyword evidence="1" id="KW-0520">NAD</keyword>
<evidence type="ECO:0000259" key="2">
    <source>
        <dbReference type="Pfam" id="PF01370"/>
    </source>
</evidence>
<dbReference type="PANTHER" id="PTHR43574">
    <property type="entry name" value="EPIMERASE-RELATED"/>
    <property type="match status" value="1"/>
</dbReference>
<dbReference type="AlphaFoldDB" id="A0A1W9HWH9"/>
<dbReference type="RefSeq" id="WP_376801981.1">
    <property type="nucleotide sequence ID" value="NZ_DBNB01000034.1"/>
</dbReference>
<feature type="domain" description="NAD-dependent epimerase/dehydratase" evidence="2">
    <location>
        <begin position="100"/>
        <end position="206"/>
    </location>
</feature>
<proteinExistence type="predicted"/>
<dbReference type="EMBL" id="LWDL01000018">
    <property type="protein sequence ID" value="OQW51652.1"/>
    <property type="molecule type" value="Genomic_DNA"/>
</dbReference>
<comment type="caution">
    <text evidence="3">The sequence shown here is derived from an EMBL/GenBank/DDBJ whole genome shotgun (WGS) entry which is preliminary data.</text>
</comment>
<evidence type="ECO:0000313" key="4">
    <source>
        <dbReference type="Proteomes" id="UP000192872"/>
    </source>
</evidence>
<dbReference type="Proteomes" id="UP000192872">
    <property type="component" value="Unassembled WGS sequence"/>
</dbReference>
<evidence type="ECO:0000313" key="3">
    <source>
        <dbReference type="EMBL" id="OQW51652.1"/>
    </source>
</evidence>
<accession>A0A1W9HWH9</accession>
<dbReference type="Pfam" id="PF01370">
    <property type="entry name" value="Epimerase"/>
    <property type="match status" value="1"/>
</dbReference>
<dbReference type="CDD" id="cd05266">
    <property type="entry name" value="SDR_a4"/>
    <property type="match status" value="1"/>
</dbReference>
<sequence length="297" mass="32057">MNACLIIGMGYSAAAITRSLVGEMPVSATIRRRENYHKVETLGARPILFDGESVSAELADALATTTHLLISAPPGASGDPLLLRHRPDVLAAPRLGWIGYLSTVGVYGNHDGRWVDETTMPQPNSARARQRLGAEADWQKLAQQRGTPVQIFRLGGIYGPGRNTLVALADASQRRIVKPGQVFNRIHVQDIAGMVLAGMAHPQAGPVLNGVDDEPAAPQDVVVYAAGLMGRDPPPAITLDEADLSPMGRSFYAENKRVSNRATKAQLDYRLLYPTYREGLAALAAQRDWEKNPPPDA</sequence>
<organism evidence="3 4">
    <name type="scientific">Candidatus Raskinella chloraquaticus</name>
    <dbReference type="NCBI Taxonomy" id="1951219"/>
    <lineage>
        <taxon>Bacteria</taxon>
        <taxon>Pseudomonadati</taxon>
        <taxon>Pseudomonadota</taxon>
        <taxon>Alphaproteobacteria</taxon>
        <taxon>Hyphomicrobiales</taxon>
        <taxon>Phreatobacteraceae</taxon>
        <taxon>Candidatus Raskinella</taxon>
    </lineage>
</organism>
<gene>
    <name evidence="3" type="ORF">A4S15_10510</name>
</gene>
<dbReference type="InterPro" id="IPR001509">
    <property type="entry name" value="Epimerase_deHydtase"/>
</dbReference>
<dbReference type="STRING" id="1827387.A4S15_10510"/>
<name>A0A1W9HWH9_9HYPH</name>
<dbReference type="Gene3D" id="3.40.50.720">
    <property type="entry name" value="NAD(P)-binding Rossmann-like Domain"/>
    <property type="match status" value="1"/>
</dbReference>